<evidence type="ECO:0000313" key="2">
    <source>
        <dbReference type="Proteomes" id="UP001079430"/>
    </source>
</evidence>
<dbReference type="Proteomes" id="UP001079430">
    <property type="component" value="Unassembled WGS sequence"/>
</dbReference>
<name>A0ABT4KSA0_9HYPH</name>
<accession>A0ABT4KSA0</accession>
<sequence length="277" mass="28284">MREGTLIVNGDQSAATGATTVEAGGVLGGIGTVGGDVSVLDNGALNPGDVGSAPGTLTINGNLTLAANATLNYNFGQAGVVGGAYNDLTVVHGNLTLDGAVNVGDARGNFGPGIYRIISYDGTLTDLGLTENSPNHIVQTSVAGQVNLVDISDLTLNYWDGDAVALHNNDLVNGGDGTWRAAGDDNWTNDTGHINAAFSMGASRFSPARQVRSASTARRMARSRPRGMQFATDGYTIQGESIELVGPQSIIRVGDGTLPGAGYTATITSVLSGDSNW</sequence>
<keyword evidence="2" id="KW-1185">Reference proteome</keyword>
<dbReference type="RefSeq" id="WP_269286883.1">
    <property type="nucleotide sequence ID" value="NZ_JAPVOI010000006.1"/>
</dbReference>
<organism evidence="1 2">
    <name type="scientific">Sinorhizobium psoraleae</name>
    <dbReference type="NCBI Taxonomy" id="520838"/>
    <lineage>
        <taxon>Bacteria</taxon>
        <taxon>Pseudomonadati</taxon>
        <taxon>Pseudomonadota</taxon>
        <taxon>Alphaproteobacteria</taxon>
        <taxon>Hyphomicrobiales</taxon>
        <taxon>Rhizobiaceae</taxon>
        <taxon>Sinorhizobium/Ensifer group</taxon>
        <taxon>Sinorhizobium</taxon>
    </lineage>
</organism>
<reference evidence="1" key="1">
    <citation type="submission" date="2022-10" db="EMBL/GenBank/DDBJ databases">
        <title>Whole genome sequencing of three plant growth promoting bacteria isolated from Vachellia tortilis subsp. raddiana in Morocco.</title>
        <authorList>
            <person name="Hnini M."/>
            <person name="Zouagui R."/>
            <person name="Zouagui H."/>
            <person name="Chemao Elfihri M.-W."/>
            <person name="Ibrahimi A."/>
            <person name="Sbabou L."/>
            <person name="Aurag J."/>
        </authorList>
    </citation>
    <scope>NUCLEOTIDE SEQUENCE</scope>
    <source>
        <strain evidence="1">LMR678</strain>
    </source>
</reference>
<comment type="caution">
    <text evidence="1">The sequence shown here is derived from an EMBL/GenBank/DDBJ whole genome shotgun (WGS) entry which is preliminary data.</text>
</comment>
<dbReference type="EMBL" id="JAPVOI010000006">
    <property type="protein sequence ID" value="MCZ4094704.1"/>
    <property type="molecule type" value="Genomic_DNA"/>
</dbReference>
<protein>
    <submittedName>
        <fullName evidence="1">Uncharacterized protein</fullName>
    </submittedName>
</protein>
<gene>
    <name evidence="1" type="ORF">O3W52_34005</name>
</gene>
<proteinExistence type="predicted"/>
<evidence type="ECO:0000313" key="1">
    <source>
        <dbReference type="EMBL" id="MCZ4094704.1"/>
    </source>
</evidence>